<name>A0A8H7I6Z0_9AGAM</name>
<evidence type="ECO:0008006" key="5">
    <source>
        <dbReference type="Google" id="ProtNLM"/>
    </source>
</evidence>
<sequence>MRISYLPAFLVYTICIIGVAQLVSATPVVSANTLVTHPKRAGADVMTIMRALNSSVADSAKNIRNLIATNSVNQENIVPPLQQITNELKKATASITALQSTPDSTLDIDTQTIAMILSELAGLFFEIARTFRRLGVPVATALFTILLFAAGALAALIAVIVSLIPIYQIDTRMWNKSAHPAYPRDTAPLSLPTLGL</sequence>
<keyword evidence="1" id="KW-0812">Transmembrane</keyword>
<organism evidence="3 4">
    <name type="scientific">Rhizoctonia solani</name>
    <dbReference type="NCBI Taxonomy" id="456999"/>
    <lineage>
        <taxon>Eukaryota</taxon>
        <taxon>Fungi</taxon>
        <taxon>Dikarya</taxon>
        <taxon>Basidiomycota</taxon>
        <taxon>Agaricomycotina</taxon>
        <taxon>Agaricomycetes</taxon>
        <taxon>Cantharellales</taxon>
        <taxon>Ceratobasidiaceae</taxon>
        <taxon>Rhizoctonia</taxon>
    </lineage>
</organism>
<evidence type="ECO:0000256" key="2">
    <source>
        <dbReference type="SAM" id="SignalP"/>
    </source>
</evidence>
<feature type="transmembrane region" description="Helical" evidence="1">
    <location>
        <begin position="141"/>
        <end position="167"/>
    </location>
</feature>
<dbReference type="EMBL" id="JACYCF010000019">
    <property type="protein sequence ID" value="KAF8750921.1"/>
    <property type="molecule type" value="Genomic_DNA"/>
</dbReference>
<protein>
    <recommendedName>
        <fullName evidence="5">Plasma membrane fusion protein PRM1</fullName>
    </recommendedName>
</protein>
<evidence type="ECO:0000313" key="3">
    <source>
        <dbReference type="EMBL" id="KAF8750921.1"/>
    </source>
</evidence>
<accession>A0A8H7I6Z0</accession>
<keyword evidence="1" id="KW-1133">Transmembrane helix</keyword>
<keyword evidence="2" id="KW-0732">Signal</keyword>
<feature type="signal peptide" evidence="2">
    <location>
        <begin position="1"/>
        <end position="25"/>
    </location>
</feature>
<evidence type="ECO:0000256" key="1">
    <source>
        <dbReference type="SAM" id="Phobius"/>
    </source>
</evidence>
<proteinExistence type="predicted"/>
<evidence type="ECO:0000313" key="4">
    <source>
        <dbReference type="Proteomes" id="UP000614334"/>
    </source>
</evidence>
<reference evidence="3" key="1">
    <citation type="submission" date="2020-09" db="EMBL/GenBank/DDBJ databases">
        <title>Comparative genome analyses of four rice-infecting Rhizoctonia solani isolates reveal extensive enrichment of homogalacturonan modification genes.</title>
        <authorList>
            <person name="Lee D.-Y."/>
            <person name="Jeon J."/>
            <person name="Kim K.-T."/>
            <person name="Cheong K."/>
            <person name="Song H."/>
            <person name="Choi G."/>
            <person name="Ko J."/>
            <person name="Opiyo S.O."/>
            <person name="Zuo S."/>
            <person name="Madhav S."/>
            <person name="Lee Y.-H."/>
            <person name="Wang G.-L."/>
        </authorList>
    </citation>
    <scope>NUCLEOTIDE SEQUENCE</scope>
    <source>
        <strain evidence="3">AG1-IA B2</strain>
    </source>
</reference>
<dbReference type="Proteomes" id="UP000614334">
    <property type="component" value="Unassembled WGS sequence"/>
</dbReference>
<comment type="caution">
    <text evidence="3">The sequence shown here is derived from an EMBL/GenBank/DDBJ whole genome shotgun (WGS) entry which is preliminary data.</text>
</comment>
<feature type="chain" id="PRO_5034921751" description="Plasma membrane fusion protein PRM1" evidence="2">
    <location>
        <begin position="26"/>
        <end position="196"/>
    </location>
</feature>
<gene>
    <name evidence="3" type="ORF">RHS01_09049</name>
</gene>
<dbReference type="AlphaFoldDB" id="A0A8H7I6Z0"/>
<keyword evidence="1" id="KW-0472">Membrane</keyword>